<keyword evidence="2 8" id="KW-0732">Signal</keyword>
<sequence length="223" mass="24726">MKNTSLLIVLLTGFVFITSVIEVSSNCAPEAKEECGEHKQCVKQGENNTYHCVCKEGFTTLGDSCQDLDECQKGDIRTKCKRKGARCKNTPGSYKCKCPRGFVMFLEADYCEDIDECEDEPCHHKAVCQNERGSYTCTCVKGFAGDGHECVEDLAYKQKQKIQKIMTIGGAAGGGTLFLIALIACFLGARKKKPKEEKIEDTDSTLTVHSRWESSEESDDDDE</sequence>
<dbReference type="PANTHER" id="PTHR24034:SF89">
    <property type="entry name" value="COMPLEMENT COMPONENT C1Q RECEPTOR"/>
    <property type="match status" value="1"/>
</dbReference>
<dbReference type="InterPro" id="IPR018097">
    <property type="entry name" value="EGF_Ca-bd_CS"/>
</dbReference>
<keyword evidence="7" id="KW-1133">Transmembrane helix</keyword>
<proteinExistence type="predicted"/>
<dbReference type="InterPro" id="IPR000742">
    <property type="entry name" value="EGF"/>
</dbReference>
<protein>
    <recommendedName>
        <fullName evidence="9">EGF-like domain-containing protein</fullName>
    </recommendedName>
</protein>
<evidence type="ECO:0000256" key="6">
    <source>
        <dbReference type="SAM" id="MobiDB-lite"/>
    </source>
</evidence>
<dbReference type="InterPro" id="IPR009030">
    <property type="entry name" value="Growth_fac_rcpt_cys_sf"/>
</dbReference>
<evidence type="ECO:0000256" key="7">
    <source>
        <dbReference type="SAM" id="Phobius"/>
    </source>
</evidence>
<dbReference type="InterPro" id="IPR001881">
    <property type="entry name" value="EGF-like_Ca-bd_dom"/>
</dbReference>
<evidence type="ECO:0000256" key="2">
    <source>
        <dbReference type="ARBA" id="ARBA00022729"/>
    </source>
</evidence>
<feature type="domain" description="EGF-like" evidence="9">
    <location>
        <begin position="67"/>
        <end position="112"/>
    </location>
</feature>
<evidence type="ECO:0000256" key="4">
    <source>
        <dbReference type="ARBA" id="ARBA00023157"/>
    </source>
</evidence>
<keyword evidence="7" id="KW-0472">Membrane</keyword>
<dbReference type="PROSITE" id="PS50026">
    <property type="entry name" value="EGF_3"/>
    <property type="match status" value="2"/>
</dbReference>
<dbReference type="SUPFAM" id="SSF57184">
    <property type="entry name" value="Growth factor receptor domain"/>
    <property type="match status" value="1"/>
</dbReference>
<evidence type="ECO:0000256" key="5">
    <source>
        <dbReference type="PROSITE-ProRule" id="PRU00076"/>
    </source>
</evidence>
<feature type="chain" id="PRO_5043829861" description="EGF-like domain-containing protein" evidence="8">
    <location>
        <begin position="23"/>
        <end position="223"/>
    </location>
</feature>
<evidence type="ECO:0000259" key="9">
    <source>
        <dbReference type="PROSITE" id="PS50026"/>
    </source>
</evidence>
<dbReference type="SMART" id="SM00181">
    <property type="entry name" value="EGF"/>
    <property type="match status" value="3"/>
</dbReference>
<organism evidence="10 11">
    <name type="scientific">Pocillopora meandrina</name>
    <dbReference type="NCBI Taxonomy" id="46732"/>
    <lineage>
        <taxon>Eukaryota</taxon>
        <taxon>Metazoa</taxon>
        <taxon>Cnidaria</taxon>
        <taxon>Anthozoa</taxon>
        <taxon>Hexacorallia</taxon>
        <taxon>Scleractinia</taxon>
        <taxon>Astrocoeniina</taxon>
        <taxon>Pocilloporidae</taxon>
        <taxon>Pocillopora</taxon>
    </lineage>
</organism>
<feature type="signal peptide" evidence="8">
    <location>
        <begin position="1"/>
        <end position="22"/>
    </location>
</feature>
<dbReference type="PROSITE" id="PS01186">
    <property type="entry name" value="EGF_2"/>
    <property type="match status" value="3"/>
</dbReference>
<dbReference type="Gene3D" id="2.10.25.10">
    <property type="entry name" value="Laminin"/>
    <property type="match status" value="3"/>
</dbReference>
<comment type="caution">
    <text evidence="5">Lacks conserved residue(s) required for the propagation of feature annotation.</text>
</comment>
<feature type="region of interest" description="Disordered" evidence="6">
    <location>
        <begin position="192"/>
        <end position="223"/>
    </location>
</feature>
<dbReference type="EMBL" id="CALNXJ010000051">
    <property type="protein sequence ID" value="CAH3152534.1"/>
    <property type="molecule type" value="Genomic_DNA"/>
</dbReference>
<gene>
    <name evidence="10" type="ORF">PMEA_00026720</name>
</gene>
<dbReference type="InterPro" id="IPR000152">
    <property type="entry name" value="EGF-type_Asp/Asn_hydroxyl_site"/>
</dbReference>
<feature type="domain" description="EGF-like" evidence="9">
    <location>
        <begin position="113"/>
        <end position="151"/>
    </location>
</feature>
<dbReference type="PANTHER" id="PTHR24034">
    <property type="entry name" value="EGF-LIKE DOMAIN-CONTAINING PROTEIN"/>
    <property type="match status" value="1"/>
</dbReference>
<dbReference type="SMART" id="SM00179">
    <property type="entry name" value="EGF_CA"/>
    <property type="match status" value="2"/>
</dbReference>
<dbReference type="GO" id="GO:0005509">
    <property type="term" value="F:calcium ion binding"/>
    <property type="evidence" value="ECO:0007669"/>
    <property type="project" value="InterPro"/>
</dbReference>
<reference evidence="10 11" key="1">
    <citation type="submission" date="2022-05" db="EMBL/GenBank/DDBJ databases">
        <authorList>
            <consortium name="Genoscope - CEA"/>
            <person name="William W."/>
        </authorList>
    </citation>
    <scope>NUCLEOTIDE SEQUENCE [LARGE SCALE GENOMIC DNA]</scope>
</reference>
<dbReference type="FunFam" id="2.10.25.10:FF:000038">
    <property type="entry name" value="Fibrillin 2"/>
    <property type="match status" value="2"/>
</dbReference>
<dbReference type="Pfam" id="PF07645">
    <property type="entry name" value="EGF_CA"/>
    <property type="match status" value="2"/>
</dbReference>
<evidence type="ECO:0000313" key="10">
    <source>
        <dbReference type="EMBL" id="CAH3152534.1"/>
    </source>
</evidence>
<evidence type="ECO:0000256" key="8">
    <source>
        <dbReference type="SAM" id="SignalP"/>
    </source>
</evidence>
<keyword evidence="1 5" id="KW-0245">EGF-like domain</keyword>
<dbReference type="CDD" id="cd00054">
    <property type="entry name" value="EGF_CA"/>
    <property type="match status" value="2"/>
</dbReference>
<evidence type="ECO:0000313" key="11">
    <source>
        <dbReference type="Proteomes" id="UP001159428"/>
    </source>
</evidence>
<dbReference type="Proteomes" id="UP001159428">
    <property type="component" value="Unassembled WGS sequence"/>
</dbReference>
<keyword evidence="11" id="KW-1185">Reference proteome</keyword>
<dbReference type="PROSITE" id="PS00010">
    <property type="entry name" value="ASX_HYDROXYL"/>
    <property type="match status" value="2"/>
</dbReference>
<keyword evidence="3" id="KW-0677">Repeat</keyword>
<dbReference type="InterPro" id="IPR050751">
    <property type="entry name" value="ECM_structural_protein"/>
</dbReference>
<dbReference type="AlphaFoldDB" id="A0AAU9XN55"/>
<keyword evidence="7" id="KW-0812">Transmembrane</keyword>
<feature type="transmembrane region" description="Helical" evidence="7">
    <location>
        <begin position="165"/>
        <end position="189"/>
    </location>
</feature>
<keyword evidence="4" id="KW-1015">Disulfide bond</keyword>
<evidence type="ECO:0000256" key="1">
    <source>
        <dbReference type="ARBA" id="ARBA00022536"/>
    </source>
</evidence>
<name>A0AAU9XN55_9CNID</name>
<evidence type="ECO:0000256" key="3">
    <source>
        <dbReference type="ARBA" id="ARBA00022737"/>
    </source>
</evidence>
<dbReference type="PROSITE" id="PS01187">
    <property type="entry name" value="EGF_CA"/>
    <property type="match status" value="1"/>
</dbReference>
<comment type="caution">
    <text evidence="10">The sequence shown here is derived from an EMBL/GenBank/DDBJ whole genome shotgun (WGS) entry which is preliminary data.</text>
</comment>
<dbReference type="InterPro" id="IPR049883">
    <property type="entry name" value="NOTCH1_EGF-like"/>
</dbReference>
<accession>A0AAU9XN55</accession>